<dbReference type="GO" id="GO:0009523">
    <property type="term" value="C:photosystem II"/>
    <property type="evidence" value="ECO:0007669"/>
    <property type="project" value="UniProtKB-KW"/>
</dbReference>
<evidence type="ECO:0000256" key="1">
    <source>
        <dbReference type="ARBA" id="ARBA00022531"/>
    </source>
</evidence>
<dbReference type="EMBL" id="FXAK01000002">
    <property type="protein sequence ID" value="SMF35687.1"/>
    <property type="molecule type" value="Genomic_DNA"/>
</dbReference>
<reference evidence="5 6" key="1">
    <citation type="submission" date="2017-04" db="EMBL/GenBank/DDBJ databases">
        <authorList>
            <person name="Afonso C.L."/>
            <person name="Miller P.J."/>
            <person name="Scott M.A."/>
            <person name="Spackman E."/>
            <person name="Goraichik I."/>
            <person name="Dimitrov K.M."/>
            <person name="Suarez D.L."/>
            <person name="Swayne D.E."/>
        </authorList>
    </citation>
    <scope>NUCLEOTIDE SEQUENCE [LARGE SCALE GENOMIC DNA]</scope>
    <source>
        <strain evidence="5 6">A2P</strain>
    </source>
</reference>
<dbReference type="SUPFAM" id="SSF110296">
    <property type="entry name" value="Oligoxyloglucan reducing end-specific cellobiohydrolase"/>
    <property type="match status" value="1"/>
</dbReference>
<feature type="domain" description="Photosynthesis system II assembly factor Ycf48/Hcf136-like" evidence="4">
    <location>
        <begin position="57"/>
        <end position="121"/>
    </location>
</feature>
<sequence>MKSARARALSWTLGMTLAAMLPQAAVSAAFQDPLDVPAAVDVASLTSRIFAVAGGPERLFAVGAQGTILASDDQGARWEQIPSPVSSDLTAITFATKADGFIVGHDSVLMRSRDAGRSWTRQFDVRTLNQAMLDHYRKLPAGEADGEAIRQWIAELEQRVASGAPLPFFDVWFADSRLGFAIGAFNLLLVTEDGGEHWTPWMERTENPRGAHLYAVRGTPGPDGEVYIAGELGLLMRFDRASRRFVAVPTPYEGTYFSMAVDGDTLVVAGLRGNAFLSRDRGRAWTRLDTRTTASIAAVSRMEGGRFALLAQNGGVLVADRDGRITPAGAPLGRSSYALAVAAGGAVAIGTDAGVKRVAVAAPTP</sequence>
<gene>
    <name evidence="5" type="ORF">SAMN02982917_1826</name>
</gene>
<dbReference type="InterPro" id="IPR028203">
    <property type="entry name" value="PSII_CF48-like_dom"/>
</dbReference>
<keyword evidence="1" id="KW-0602">Photosynthesis</keyword>
<dbReference type="RefSeq" id="WP_208621154.1">
    <property type="nucleotide sequence ID" value="NZ_FXAK01000002.1"/>
</dbReference>
<feature type="chain" id="PRO_5012575422" description="Photosynthesis system II assembly factor Ycf48/Hcf136-like domain-containing protein" evidence="3">
    <location>
        <begin position="25"/>
        <end position="365"/>
    </location>
</feature>
<keyword evidence="2" id="KW-0604">Photosystem II</keyword>
<protein>
    <recommendedName>
        <fullName evidence="4">Photosynthesis system II assembly factor Ycf48/Hcf136-like domain-containing protein</fullName>
    </recommendedName>
</protein>
<accession>A0A1X7EKW4</accession>
<name>A0A1X7EKW4_9PROT</name>
<dbReference type="PANTHER" id="PTHR47199">
    <property type="entry name" value="PHOTOSYSTEM II STABILITY/ASSEMBLY FACTOR HCF136, CHLOROPLASTIC"/>
    <property type="match status" value="1"/>
</dbReference>
<organism evidence="5 6">
    <name type="scientific">Azospirillum oryzae</name>
    <dbReference type="NCBI Taxonomy" id="286727"/>
    <lineage>
        <taxon>Bacteria</taxon>
        <taxon>Pseudomonadati</taxon>
        <taxon>Pseudomonadota</taxon>
        <taxon>Alphaproteobacteria</taxon>
        <taxon>Rhodospirillales</taxon>
        <taxon>Azospirillaceae</taxon>
        <taxon>Azospirillum</taxon>
    </lineage>
</organism>
<dbReference type="GO" id="GO:0015979">
    <property type="term" value="P:photosynthesis"/>
    <property type="evidence" value="ECO:0007669"/>
    <property type="project" value="UniProtKB-KW"/>
</dbReference>
<evidence type="ECO:0000259" key="4">
    <source>
        <dbReference type="Pfam" id="PF14870"/>
    </source>
</evidence>
<dbReference type="Pfam" id="PF14870">
    <property type="entry name" value="PSII_BNR"/>
    <property type="match status" value="2"/>
</dbReference>
<dbReference type="Proteomes" id="UP000192936">
    <property type="component" value="Unassembled WGS sequence"/>
</dbReference>
<feature type="signal peptide" evidence="3">
    <location>
        <begin position="1"/>
        <end position="24"/>
    </location>
</feature>
<evidence type="ECO:0000256" key="2">
    <source>
        <dbReference type="ARBA" id="ARBA00023276"/>
    </source>
</evidence>
<evidence type="ECO:0000313" key="6">
    <source>
        <dbReference type="Proteomes" id="UP000192936"/>
    </source>
</evidence>
<feature type="domain" description="Photosynthesis system II assembly factor Ycf48/Hcf136-like" evidence="4">
    <location>
        <begin position="168"/>
        <end position="314"/>
    </location>
</feature>
<dbReference type="InterPro" id="IPR015943">
    <property type="entry name" value="WD40/YVTN_repeat-like_dom_sf"/>
</dbReference>
<proteinExistence type="predicted"/>
<dbReference type="PANTHER" id="PTHR47199:SF2">
    <property type="entry name" value="PHOTOSYSTEM II STABILITY_ASSEMBLY FACTOR HCF136, CHLOROPLASTIC"/>
    <property type="match status" value="1"/>
</dbReference>
<dbReference type="Gene3D" id="2.130.10.10">
    <property type="entry name" value="YVTN repeat-like/Quinoprotein amine dehydrogenase"/>
    <property type="match status" value="2"/>
</dbReference>
<dbReference type="STRING" id="286727.SAMN02982917_1826"/>
<evidence type="ECO:0000313" key="5">
    <source>
        <dbReference type="EMBL" id="SMF35687.1"/>
    </source>
</evidence>
<keyword evidence="3" id="KW-0732">Signal</keyword>
<evidence type="ECO:0000256" key="3">
    <source>
        <dbReference type="SAM" id="SignalP"/>
    </source>
</evidence>
<dbReference type="AlphaFoldDB" id="A0A1X7EKW4"/>